<evidence type="ECO:0000256" key="1">
    <source>
        <dbReference type="ARBA" id="ARBA00001383"/>
    </source>
</evidence>
<dbReference type="CDD" id="cd20801">
    <property type="entry name" value="C1_DGKepsilon_typeIII_rpt1"/>
    <property type="match status" value="1"/>
</dbReference>
<dbReference type="PROSITE" id="PS50146">
    <property type="entry name" value="DAGK"/>
    <property type="match status" value="1"/>
</dbReference>
<dbReference type="PANTHER" id="PTHR11255:SF118">
    <property type="entry name" value="DIACYLGLYCEROL KINASE EPSILON"/>
    <property type="match status" value="1"/>
</dbReference>
<dbReference type="GO" id="GO:0007200">
    <property type="term" value="P:phospholipase C-activating G protein-coupled receptor signaling pathway"/>
    <property type="evidence" value="ECO:0007669"/>
    <property type="project" value="InterPro"/>
</dbReference>
<evidence type="ECO:0000256" key="9">
    <source>
        <dbReference type="ARBA" id="ARBA00022833"/>
    </source>
</evidence>
<dbReference type="AlphaFoldDB" id="A0A9P0D0J0"/>
<evidence type="ECO:0000256" key="4">
    <source>
        <dbReference type="ARBA" id="ARBA00022723"/>
    </source>
</evidence>
<evidence type="ECO:0000256" key="5">
    <source>
        <dbReference type="ARBA" id="ARBA00022737"/>
    </source>
</evidence>
<sequence>MAVYSKIYINKMHKSWLSDDLLPPFGFTSFFGAVVLCIITFYVFKKLSGDSNIPLRGVRKGHNWNPVKVTAKTWYCSVCESLLLNGIGVYCDCCGVCADPDCIRKADTSFKCKLITSNDQNFPHHWIKGNLSWGANCKVCDEECSREPGLVDFRCCWCQVTVHTECLKQIEEMCDFGPFRNMIVPPWCVQTAKRKGALHRQILLRGVRDPLWERWTPLVVVANKKSGNGDGALVLSEFRKYLNPVQVIDLSERKPPSALQWCVLLSPKPVNILVAGGDGTIAWMLTTSHKLDLDPEPPLAIIPLGTGNDLSRVLGWGAENSADVDVERVLKNICEARTSELDRWKVEVTSNRHLGLKLPSKTYFMYNYISIGVDAQVALNFHKTRDSIFYIYGSRVVNKLLYLCFGTQQAMTSECKNLETRLELYLDGKEIELPELESIVILNINSWGAGVNLWGMCGDGEAYSNQSYHDGILEVVGIYSSFHMAQLQVGMSTPLRLGQAKVVEIVLKQKSPMQVDGEPWEQQPGKLTLSFVNRCPVLINLNRPE</sequence>
<feature type="domain" description="Phorbol-ester/DAG-type" evidence="13">
    <location>
        <begin position="123"/>
        <end position="174"/>
    </location>
</feature>
<keyword evidence="12" id="KW-0812">Transmembrane</keyword>
<proteinExistence type="inferred from homology"/>
<keyword evidence="9" id="KW-0862">Zinc</keyword>
<dbReference type="Pfam" id="PF00609">
    <property type="entry name" value="DAGK_acc"/>
    <property type="match status" value="1"/>
</dbReference>
<keyword evidence="7" id="KW-0863">Zinc-finger</keyword>
<dbReference type="Pfam" id="PF00130">
    <property type="entry name" value="C1_1"/>
    <property type="match status" value="1"/>
</dbReference>
<dbReference type="PROSITE" id="PS50081">
    <property type="entry name" value="ZF_DAG_PE_2"/>
    <property type="match status" value="2"/>
</dbReference>
<dbReference type="EMBL" id="OV651816">
    <property type="protein sequence ID" value="CAH1109830.1"/>
    <property type="molecule type" value="Genomic_DNA"/>
</dbReference>
<dbReference type="Gene3D" id="3.30.60.20">
    <property type="match status" value="1"/>
</dbReference>
<feature type="domain" description="DAGKc" evidence="14">
    <location>
        <begin position="213"/>
        <end position="350"/>
    </location>
</feature>
<keyword evidence="6 11" id="KW-0547">Nucleotide-binding</keyword>
<dbReference type="Pfam" id="PF00781">
    <property type="entry name" value="DAGK_cat"/>
    <property type="match status" value="1"/>
</dbReference>
<dbReference type="InterPro" id="IPR000756">
    <property type="entry name" value="Diacylglycerol_kin_accessory"/>
</dbReference>
<evidence type="ECO:0000256" key="2">
    <source>
        <dbReference type="ARBA" id="ARBA00009280"/>
    </source>
</evidence>
<dbReference type="InterPro" id="IPR017438">
    <property type="entry name" value="ATP-NAD_kinase_N"/>
</dbReference>
<comment type="catalytic activity">
    <reaction evidence="1 11">
        <text>a 1,2-diacyl-sn-glycerol + ATP = a 1,2-diacyl-sn-glycero-3-phosphate + ADP + H(+)</text>
        <dbReference type="Rhea" id="RHEA:10272"/>
        <dbReference type="ChEBI" id="CHEBI:15378"/>
        <dbReference type="ChEBI" id="CHEBI:17815"/>
        <dbReference type="ChEBI" id="CHEBI:30616"/>
        <dbReference type="ChEBI" id="CHEBI:58608"/>
        <dbReference type="ChEBI" id="CHEBI:456216"/>
        <dbReference type="EC" id="2.7.1.107"/>
    </reaction>
</comment>
<keyword evidence="12" id="KW-1133">Transmembrane helix</keyword>
<evidence type="ECO:0000256" key="10">
    <source>
        <dbReference type="ARBA" id="ARBA00022840"/>
    </source>
</evidence>
<dbReference type="OrthoDB" id="242257at2759"/>
<keyword evidence="3 11" id="KW-0808">Transferase</keyword>
<evidence type="ECO:0000256" key="12">
    <source>
        <dbReference type="SAM" id="Phobius"/>
    </source>
</evidence>
<dbReference type="GO" id="GO:0004143">
    <property type="term" value="F:ATP-dependent diacylglycerol kinase activity"/>
    <property type="evidence" value="ECO:0007669"/>
    <property type="project" value="UniProtKB-EC"/>
</dbReference>
<evidence type="ECO:0000313" key="15">
    <source>
        <dbReference type="EMBL" id="CAH1109830.1"/>
    </source>
</evidence>
<evidence type="ECO:0000313" key="16">
    <source>
        <dbReference type="Proteomes" id="UP001153636"/>
    </source>
</evidence>
<dbReference type="Proteomes" id="UP001153636">
    <property type="component" value="Chromosome 4"/>
</dbReference>
<organism evidence="15 16">
    <name type="scientific">Psylliodes chrysocephalus</name>
    <dbReference type="NCBI Taxonomy" id="3402493"/>
    <lineage>
        <taxon>Eukaryota</taxon>
        <taxon>Metazoa</taxon>
        <taxon>Ecdysozoa</taxon>
        <taxon>Arthropoda</taxon>
        <taxon>Hexapoda</taxon>
        <taxon>Insecta</taxon>
        <taxon>Pterygota</taxon>
        <taxon>Neoptera</taxon>
        <taxon>Endopterygota</taxon>
        <taxon>Coleoptera</taxon>
        <taxon>Polyphaga</taxon>
        <taxon>Cucujiformia</taxon>
        <taxon>Chrysomeloidea</taxon>
        <taxon>Chrysomelidae</taxon>
        <taxon>Galerucinae</taxon>
        <taxon>Alticini</taxon>
        <taxon>Psylliodes</taxon>
    </lineage>
</organism>
<dbReference type="EC" id="2.7.1.107" evidence="11"/>
<dbReference type="FunFam" id="3.30.60.20:FF:000002">
    <property type="entry name" value="Diacylglycerol kinase"/>
    <property type="match status" value="1"/>
</dbReference>
<dbReference type="Gene3D" id="3.40.50.10330">
    <property type="entry name" value="Probable inorganic polyphosphate/atp-NAD kinase, domain 1"/>
    <property type="match status" value="1"/>
</dbReference>
<evidence type="ECO:0000256" key="6">
    <source>
        <dbReference type="ARBA" id="ARBA00022741"/>
    </source>
</evidence>
<keyword evidence="16" id="KW-1185">Reference proteome</keyword>
<dbReference type="SMART" id="SM00109">
    <property type="entry name" value="C1"/>
    <property type="match status" value="2"/>
</dbReference>
<keyword evidence="4" id="KW-0479">Metal-binding</keyword>
<dbReference type="SUPFAM" id="SSF111331">
    <property type="entry name" value="NAD kinase/diacylglycerol kinase-like"/>
    <property type="match status" value="1"/>
</dbReference>
<name>A0A9P0D0J0_9CUCU</name>
<gene>
    <name evidence="15" type="ORF">PSYICH_LOCUS10476</name>
</gene>
<feature type="domain" description="Phorbol-ester/DAG-type" evidence="13">
    <location>
        <begin position="61"/>
        <end position="112"/>
    </location>
</feature>
<keyword evidence="5" id="KW-0677">Repeat</keyword>
<dbReference type="InterPro" id="IPR016064">
    <property type="entry name" value="NAD/diacylglycerol_kinase_sf"/>
</dbReference>
<keyword evidence="8 11" id="KW-0418">Kinase</keyword>
<keyword evidence="12" id="KW-0472">Membrane</keyword>
<dbReference type="PANTHER" id="PTHR11255">
    <property type="entry name" value="DIACYLGLYCEROL KINASE"/>
    <property type="match status" value="1"/>
</dbReference>
<dbReference type="SUPFAM" id="SSF57889">
    <property type="entry name" value="Cysteine-rich domain"/>
    <property type="match status" value="1"/>
</dbReference>
<dbReference type="GO" id="GO:0016020">
    <property type="term" value="C:membrane"/>
    <property type="evidence" value="ECO:0007669"/>
    <property type="project" value="TreeGrafter"/>
</dbReference>
<evidence type="ECO:0000256" key="3">
    <source>
        <dbReference type="ARBA" id="ARBA00022679"/>
    </source>
</evidence>
<comment type="similarity">
    <text evidence="2 11">Belongs to the eukaryotic diacylglycerol kinase family.</text>
</comment>
<dbReference type="InterPro" id="IPR002219">
    <property type="entry name" value="PKC_DAG/PE"/>
</dbReference>
<dbReference type="GO" id="GO:0008270">
    <property type="term" value="F:zinc ion binding"/>
    <property type="evidence" value="ECO:0007669"/>
    <property type="project" value="UniProtKB-KW"/>
</dbReference>
<dbReference type="InterPro" id="IPR001206">
    <property type="entry name" value="Diacylglycerol_kinase_cat_dom"/>
</dbReference>
<keyword evidence="10 11" id="KW-0067">ATP-binding</keyword>
<evidence type="ECO:0000256" key="8">
    <source>
        <dbReference type="ARBA" id="ARBA00022777"/>
    </source>
</evidence>
<evidence type="ECO:0000259" key="14">
    <source>
        <dbReference type="PROSITE" id="PS50146"/>
    </source>
</evidence>
<dbReference type="GO" id="GO:0005524">
    <property type="term" value="F:ATP binding"/>
    <property type="evidence" value="ECO:0007669"/>
    <property type="project" value="UniProtKB-KW"/>
</dbReference>
<evidence type="ECO:0000256" key="11">
    <source>
        <dbReference type="RuleBase" id="RU361128"/>
    </source>
</evidence>
<feature type="transmembrane region" description="Helical" evidence="12">
    <location>
        <begin position="21"/>
        <end position="44"/>
    </location>
</feature>
<evidence type="ECO:0000256" key="7">
    <source>
        <dbReference type="ARBA" id="ARBA00022771"/>
    </source>
</evidence>
<accession>A0A9P0D0J0</accession>
<evidence type="ECO:0000259" key="13">
    <source>
        <dbReference type="PROSITE" id="PS50081"/>
    </source>
</evidence>
<dbReference type="CDD" id="cd20853">
    <property type="entry name" value="C1_DGKepsilon_typeIII_rpt2"/>
    <property type="match status" value="1"/>
</dbReference>
<dbReference type="Gene3D" id="2.60.200.40">
    <property type="match status" value="1"/>
</dbReference>
<dbReference type="SMART" id="SM00046">
    <property type="entry name" value="DAGKc"/>
    <property type="match status" value="1"/>
</dbReference>
<dbReference type="InterPro" id="IPR046349">
    <property type="entry name" value="C1-like_sf"/>
</dbReference>
<dbReference type="FunFam" id="2.60.200.40:FF:000019">
    <property type="entry name" value="Diacylglycerol kinase"/>
    <property type="match status" value="1"/>
</dbReference>
<dbReference type="SMART" id="SM00045">
    <property type="entry name" value="DAGKa"/>
    <property type="match status" value="1"/>
</dbReference>
<protein>
    <recommendedName>
        <fullName evidence="11">Diacylglycerol kinase</fullName>
        <shortName evidence="11">DAG kinase</shortName>
        <ecNumber evidence="11">2.7.1.107</ecNumber>
    </recommendedName>
</protein>
<reference evidence="15" key="1">
    <citation type="submission" date="2022-01" db="EMBL/GenBank/DDBJ databases">
        <authorList>
            <person name="King R."/>
        </authorList>
    </citation>
    <scope>NUCLEOTIDE SEQUENCE</scope>
</reference>
<dbReference type="InterPro" id="IPR037607">
    <property type="entry name" value="DGK"/>
</dbReference>
<dbReference type="PROSITE" id="PS00479">
    <property type="entry name" value="ZF_DAG_PE_1"/>
    <property type="match status" value="1"/>
</dbReference>